<evidence type="ECO:0000313" key="2">
    <source>
        <dbReference type="Proteomes" id="UP000286402"/>
    </source>
</evidence>
<evidence type="ECO:0000313" key="1">
    <source>
        <dbReference type="EMBL" id="RKF32561.1"/>
    </source>
</evidence>
<proteinExistence type="predicted"/>
<comment type="caution">
    <text evidence="1">The sequence shown here is derived from an EMBL/GenBank/DDBJ whole genome shotgun (WGS) entry which is preliminary data.</text>
</comment>
<sequence length="181" mass="18777">MYNIMKKNLLLALFTIAAICVGQKAQAQVAPKTNTANLSITLDDALSFVLADQAVTFTYPDADAYATSQQVTKLGHLTIVSNRKYDINVKASALAPSTGTISSPTDGVAALASVKVSVLGTPNGTVAEVPLSVAGSNLVTNATATTTSAYDIKYEIANAGALVKLPAETYSSVITYTVTQQ</sequence>
<reference evidence="1 2" key="1">
    <citation type="submission" date="2016-07" db="EMBL/GenBank/DDBJ databases">
        <title>Genome analysis of Sphingobacterium siyangense T12B17.</title>
        <authorList>
            <person name="Xu D."/>
            <person name="Su Y."/>
            <person name="Zheng S."/>
        </authorList>
    </citation>
    <scope>NUCLEOTIDE SEQUENCE [LARGE SCALE GENOMIC DNA]</scope>
    <source>
        <strain evidence="1 2">T12B17</strain>
    </source>
</reference>
<keyword evidence="2" id="KW-1185">Reference proteome</keyword>
<organism evidence="1 2">
    <name type="scientific">Sphingobacterium siyangense</name>
    <dbReference type="NCBI Taxonomy" id="459529"/>
    <lineage>
        <taxon>Bacteria</taxon>
        <taxon>Pseudomonadati</taxon>
        <taxon>Bacteroidota</taxon>
        <taxon>Sphingobacteriia</taxon>
        <taxon>Sphingobacteriales</taxon>
        <taxon>Sphingobacteriaceae</taxon>
        <taxon>Sphingobacterium</taxon>
    </lineage>
</organism>
<dbReference type="RefSeq" id="WP_120335824.1">
    <property type="nucleotide sequence ID" value="NZ_CP070350.1"/>
</dbReference>
<name>A0A420FI12_9SPHI</name>
<protein>
    <recommendedName>
        <fullName evidence="3">Peptidoglycan-binding protein LysM</fullName>
    </recommendedName>
</protein>
<dbReference type="Proteomes" id="UP000286402">
    <property type="component" value="Unassembled WGS sequence"/>
</dbReference>
<dbReference type="EMBL" id="MCAQ01000027">
    <property type="protein sequence ID" value="RKF32561.1"/>
    <property type="molecule type" value="Genomic_DNA"/>
</dbReference>
<dbReference type="AlphaFoldDB" id="A0A420FI12"/>
<accession>A0A420FI12</accession>
<evidence type="ECO:0008006" key="3">
    <source>
        <dbReference type="Google" id="ProtNLM"/>
    </source>
</evidence>
<gene>
    <name evidence="1" type="ORF">BCY89_15445</name>
</gene>